<dbReference type="GO" id="GO:0030313">
    <property type="term" value="C:cell envelope"/>
    <property type="evidence" value="ECO:0007669"/>
    <property type="project" value="UniProtKB-SubCell"/>
</dbReference>
<dbReference type="InterPro" id="IPR050553">
    <property type="entry name" value="Thioredoxin_ResA/DsbE_sf"/>
</dbReference>
<keyword evidence="6" id="KW-0732">Signal</keyword>
<evidence type="ECO:0000256" key="3">
    <source>
        <dbReference type="ARBA" id="ARBA00022968"/>
    </source>
</evidence>
<feature type="signal peptide" evidence="6">
    <location>
        <begin position="1"/>
        <end position="23"/>
    </location>
</feature>
<dbReference type="InterPro" id="IPR000866">
    <property type="entry name" value="AhpC/TSA"/>
</dbReference>
<evidence type="ECO:0000313" key="8">
    <source>
        <dbReference type="EMBL" id="MBB5893117.1"/>
    </source>
</evidence>
<dbReference type="Gene3D" id="3.40.30.10">
    <property type="entry name" value="Glutaredoxin"/>
    <property type="match status" value="1"/>
</dbReference>
<dbReference type="CDD" id="cd02966">
    <property type="entry name" value="TlpA_like_family"/>
    <property type="match status" value="1"/>
</dbReference>
<evidence type="ECO:0000256" key="5">
    <source>
        <dbReference type="ARBA" id="ARBA00023284"/>
    </source>
</evidence>
<dbReference type="PROSITE" id="PS51257">
    <property type="entry name" value="PROKAR_LIPOPROTEIN"/>
    <property type="match status" value="1"/>
</dbReference>
<sequence>MKRTAIAAVLLIGLAACSTGKDAVDQGQGTFQFTAPGGQTHIDYTGQQRQPLKELSGDSLLDDGKQVKLSDYTGKIVVINIWGAWCGPCRTEAPQLQQVYDETKDQGVQVMGVDVRDDKSAALDFYHNAKLDYPSIFDPPGRSLLVLQGYPRTTTPSTLVLDRQHRVAWVSLLPVEKGELLAKVKQLLAEK</sequence>
<dbReference type="InterPro" id="IPR017937">
    <property type="entry name" value="Thioredoxin_CS"/>
</dbReference>
<feature type="chain" id="PRO_5039072716" evidence="6">
    <location>
        <begin position="24"/>
        <end position="191"/>
    </location>
</feature>
<dbReference type="InterPro" id="IPR013766">
    <property type="entry name" value="Thioredoxin_domain"/>
</dbReference>
<dbReference type="GO" id="GO:0016209">
    <property type="term" value="F:antioxidant activity"/>
    <property type="evidence" value="ECO:0007669"/>
    <property type="project" value="InterPro"/>
</dbReference>
<comment type="caution">
    <text evidence="8">The sequence shown here is derived from an EMBL/GenBank/DDBJ whole genome shotgun (WGS) entry which is preliminary data.</text>
</comment>
<dbReference type="EMBL" id="JACHIR010000001">
    <property type="protein sequence ID" value="MBB5893117.1"/>
    <property type="molecule type" value="Genomic_DNA"/>
</dbReference>
<dbReference type="Proteomes" id="UP000585638">
    <property type="component" value="Unassembled WGS sequence"/>
</dbReference>
<keyword evidence="2" id="KW-0201">Cytochrome c-type biogenesis</keyword>
<name>A0A7W9KIA2_9PSEU</name>
<organism evidence="8 9">
    <name type="scientific">Kutzneria kofuensis</name>
    <dbReference type="NCBI Taxonomy" id="103725"/>
    <lineage>
        <taxon>Bacteria</taxon>
        <taxon>Bacillati</taxon>
        <taxon>Actinomycetota</taxon>
        <taxon>Actinomycetes</taxon>
        <taxon>Pseudonocardiales</taxon>
        <taxon>Pseudonocardiaceae</taxon>
        <taxon>Kutzneria</taxon>
    </lineage>
</organism>
<keyword evidence="8" id="KW-0413">Isomerase</keyword>
<protein>
    <submittedName>
        <fullName evidence="8">Thiol-disulfide isomerase/thioredoxin</fullName>
    </submittedName>
</protein>
<dbReference type="SUPFAM" id="SSF52833">
    <property type="entry name" value="Thioredoxin-like"/>
    <property type="match status" value="1"/>
</dbReference>
<proteinExistence type="predicted"/>
<dbReference type="PROSITE" id="PS51352">
    <property type="entry name" value="THIOREDOXIN_2"/>
    <property type="match status" value="1"/>
</dbReference>
<keyword evidence="3" id="KW-0735">Signal-anchor</keyword>
<dbReference type="PANTHER" id="PTHR42852">
    <property type="entry name" value="THIOL:DISULFIDE INTERCHANGE PROTEIN DSBE"/>
    <property type="match status" value="1"/>
</dbReference>
<dbReference type="GO" id="GO:0017004">
    <property type="term" value="P:cytochrome complex assembly"/>
    <property type="evidence" value="ECO:0007669"/>
    <property type="project" value="UniProtKB-KW"/>
</dbReference>
<keyword evidence="9" id="KW-1185">Reference proteome</keyword>
<gene>
    <name evidence="8" type="ORF">BJ998_004313</name>
</gene>
<evidence type="ECO:0000256" key="4">
    <source>
        <dbReference type="ARBA" id="ARBA00023157"/>
    </source>
</evidence>
<dbReference type="GO" id="GO:0016491">
    <property type="term" value="F:oxidoreductase activity"/>
    <property type="evidence" value="ECO:0007669"/>
    <property type="project" value="InterPro"/>
</dbReference>
<evidence type="ECO:0000256" key="1">
    <source>
        <dbReference type="ARBA" id="ARBA00004196"/>
    </source>
</evidence>
<comment type="subcellular location">
    <subcellularLocation>
        <location evidence="1">Cell envelope</location>
    </subcellularLocation>
</comment>
<feature type="domain" description="Thioredoxin" evidence="7">
    <location>
        <begin position="46"/>
        <end position="189"/>
    </location>
</feature>
<dbReference type="Pfam" id="PF00578">
    <property type="entry name" value="AhpC-TSA"/>
    <property type="match status" value="1"/>
</dbReference>
<dbReference type="PROSITE" id="PS00194">
    <property type="entry name" value="THIOREDOXIN_1"/>
    <property type="match status" value="1"/>
</dbReference>
<dbReference type="RefSeq" id="WP_184864254.1">
    <property type="nucleotide sequence ID" value="NZ_BAAAWY010000022.1"/>
</dbReference>
<reference evidence="8 9" key="1">
    <citation type="submission" date="2020-08" db="EMBL/GenBank/DDBJ databases">
        <title>Sequencing the genomes of 1000 actinobacteria strains.</title>
        <authorList>
            <person name="Klenk H.-P."/>
        </authorList>
    </citation>
    <scope>NUCLEOTIDE SEQUENCE [LARGE SCALE GENOMIC DNA]</scope>
    <source>
        <strain evidence="8 9">DSM 43851</strain>
    </source>
</reference>
<dbReference type="GO" id="GO:0016853">
    <property type="term" value="F:isomerase activity"/>
    <property type="evidence" value="ECO:0007669"/>
    <property type="project" value="UniProtKB-KW"/>
</dbReference>
<accession>A0A7W9KIA2</accession>
<dbReference type="InterPro" id="IPR036249">
    <property type="entry name" value="Thioredoxin-like_sf"/>
</dbReference>
<keyword evidence="3" id="KW-0812">Transmembrane</keyword>
<evidence type="ECO:0000256" key="6">
    <source>
        <dbReference type="SAM" id="SignalP"/>
    </source>
</evidence>
<evidence type="ECO:0000313" key="9">
    <source>
        <dbReference type="Proteomes" id="UP000585638"/>
    </source>
</evidence>
<evidence type="ECO:0000259" key="7">
    <source>
        <dbReference type="PROSITE" id="PS51352"/>
    </source>
</evidence>
<keyword evidence="4" id="KW-1015">Disulfide bond</keyword>
<evidence type="ECO:0000256" key="2">
    <source>
        <dbReference type="ARBA" id="ARBA00022748"/>
    </source>
</evidence>
<dbReference type="AlphaFoldDB" id="A0A7W9KIA2"/>
<dbReference type="PANTHER" id="PTHR42852:SF6">
    <property type="entry name" value="THIOL:DISULFIDE INTERCHANGE PROTEIN DSBE"/>
    <property type="match status" value="1"/>
</dbReference>
<keyword evidence="5" id="KW-0676">Redox-active center</keyword>